<dbReference type="GO" id="GO:0016705">
    <property type="term" value="F:oxidoreductase activity, acting on paired donors, with incorporation or reduction of molecular oxygen"/>
    <property type="evidence" value="ECO:0007669"/>
    <property type="project" value="InterPro"/>
</dbReference>
<keyword evidence="4" id="KW-0732">Signal</keyword>
<evidence type="ECO:0000313" key="5">
    <source>
        <dbReference type="EMBL" id="RVW78498.1"/>
    </source>
</evidence>
<dbReference type="AlphaFoldDB" id="A0A438H203"/>
<comment type="caution">
    <text evidence="5">The sequence shown here is derived from an EMBL/GenBank/DDBJ whole genome shotgun (WGS) entry which is preliminary data.</text>
</comment>
<dbReference type="SUPFAM" id="SSF48264">
    <property type="entry name" value="Cytochrome P450"/>
    <property type="match status" value="1"/>
</dbReference>
<dbReference type="PANTHER" id="PTHR24286:SF88">
    <property type="entry name" value="BETA-AMYRIN 28-OXIDASE-LIKE"/>
    <property type="match status" value="1"/>
</dbReference>
<reference evidence="5 6" key="1">
    <citation type="journal article" date="2018" name="PLoS Genet.">
        <title>Population sequencing reveals clonal diversity and ancestral inbreeding in the grapevine cultivar Chardonnay.</title>
        <authorList>
            <person name="Roach M.J."/>
            <person name="Johnson D.L."/>
            <person name="Bohlmann J."/>
            <person name="van Vuuren H.J."/>
            <person name="Jones S.J."/>
            <person name="Pretorius I.S."/>
            <person name="Schmidt S.A."/>
            <person name="Borneman A.R."/>
        </authorList>
    </citation>
    <scope>NUCLEOTIDE SEQUENCE [LARGE SCALE GENOMIC DNA]</scope>
    <source>
        <strain evidence="6">cv. Chardonnay</strain>
        <tissue evidence="5">Leaf</tissue>
    </source>
</reference>
<gene>
    <name evidence="5" type="primary">C7A52_14</name>
    <name evidence="5" type="ORF">CK203_050448</name>
</gene>
<organism evidence="5 6">
    <name type="scientific">Vitis vinifera</name>
    <name type="common">Grape</name>
    <dbReference type="NCBI Taxonomy" id="29760"/>
    <lineage>
        <taxon>Eukaryota</taxon>
        <taxon>Viridiplantae</taxon>
        <taxon>Streptophyta</taxon>
        <taxon>Embryophyta</taxon>
        <taxon>Tracheophyta</taxon>
        <taxon>Spermatophyta</taxon>
        <taxon>Magnoliopsida</taxon>
        <taxon>eudicotyledons</taxon>
        <taxon>Gunneridae</taxon>
        <taxon>Pentapetalae</taxon>
        <taxon>rosids</taxon>
        <taxon>Vitales</taxon>
        <taxon>Vitaceae</taxon>
        <taxon>Viteae</taxon>
        <taxon>Vitis</taxon>
    </lineage>
</organism>
<name>A0A438H203_VITVI</name>
<accession>A0A438H203</accession>
<dbReference type="Proteomes" id="UP000288805">
    <property type="component" value="Unassembled WGS sequence"/>
</dbReference>
<feature type="signal peptide" evidence="4">
    <location>
        <begin position="1"/>
        <end position="20"/>
    </location>
</feature>
<keyword evidence="3" id="KW-0408">Iron</keyword>
<evidence type="ECO:0000256" key="3">
    <source>
        <dbReference type="ARBA" id="ARBA00023004"/>
    </source>
</evidence>
<evidence type="ECO:0000313" key="6">
    <source>
        <dbReference type="Proteomes" id="UP000288805"/>
    </source>
</evidence>
<dbReference type="OrthoDB" id="1372046at2759"/>
<dbReference type="PANTHER" id="PTHR24286">
    <property type="entry name" value="CYTOCHROME P450 26"/>
    <property type="match status" value="1"/>
</dbReference>
<evidence type="ECO:0000256" key="4">
    <source>
        <dbReference type="SAM" id="SignalP"/>
    </source>
</evidence>
<dbReference type="GO" id="GO:0004497">
    <property type="term" value="F:monooxygenase activity"/>
    <property type="evidence" value="ECO:0007669"/>
    <property type="project" value="InterPro"/>
</dbReference>
<comment type="similarity">
    <text evidence="1">Belongs to the cytochrome P450 family.</text>
</comment>
<sequence>MELFFLSLSAFLTIAALALALGIFTSKKSSATKTKLPPGSFGWPIFGETIEFLYGKPEKFVGERMKKYSPHVFKTKILGEKTAVICGPAGNKFLSANEQKLVVAWRPHPMQKLYRSYKNLLLLHPLLLLPHEGMRWNVAFSGISQTTASHKLHGKNGLHHAAAPEDV</sequence>
<protein>
    <submittedName>
        <fullName evidence="5">Beta-amyrin 28-oxidase</fullName>
    </submittedName>
</protein>
<dbReference type="Gene3D" id="1.10.630.10">
    <property type="entry name" value="Cytochrome P450"/>
    <property type="match status" value="1"/>
</dbReference>
<dbReference type="InterPro" id="IPR036396">
    <property type="entry name" value="Cyt_P450_sf"/>
</dbReference>
<dbReference type="GO" id="GO:0020037">
    <property type="term" value="F:heme binding"/>
    <property type="evidence" value="ECO:0007669"/>
    <property type="project" value="InterPro"/>
</dbReference>
<dbReference type="GO" id="GO:0005506">
    <property type="term" value="F:iron ion binding"/>
    <property type="evidence" value="ECO:0007669"/>
    <property type="project" value="InterPro"/>
</dbReference>
<keyword evidence="2" id="KW-0479">Metal-binding</keyword>
<evidence type="ECO:0000256" key="2">
    <source>
        <dbReference type="ARBA" id="ARBA00022723"/>
    </source>
</evidence>
<evidence type="ECO:0000256" key="1">
    <source>
        <dbReference type="ARBA" id="ARBA00010617"/>
    </source>
</evidence>
<dbReference type="EMBL" id="QGNW01000295">
    <property type="protein sequence ID" value="RVW78498.1"/>
    <property type="molecule type" value="Genomic_DNA"/>
</dbReference>
<proteinExistence type="inferred from homology"/>
<feature type="chain" id="PRO_5019416240" evidence="4">
    <location>
        <begin position="21"/>
        <end position="167"/>
    </location>
</feature>